<name>A0AAD4LZX4_9AGAM</name>
<evidence type="ECO:0000256" key="1">
    <source>
        <dbReference type="SAM" id="Phobius"/>
    </source>
</evidence>
<keyword evidence="1" id="KW-1133">Transmembrane helix</keyword>
<organism evidence="3 4">
    <name type="scientific">Multifurca ochricompacta</name>
    <dbReference type="NCBI Taxonomy" id="376703"/>
    <lineage>
        <taxon>Eukaryota</taxon>
        <taxon>Fungi</taxon>
        <taxon>Dikarya</taxon>
        <taxon>Basidiomycota</taxon>
        <taxon>Agaricomycotina</taxon>
        <taxon>Agaricomycetes</taxon>
        <taxon>Russulales</taxon>
        <taxon>Russulaceae</taxon>
        <taxon>Multifurca</taxon>
    </lineage>
</organism>
<feature type="transmembrane region" description="Helical" evidence="1">
    <location>
        <begin position="114"/>
        <end position="136"/>
    </location>
</feature>
<gene>
    <name evidence="3" type="ORF">B0F90DRAFT_1746763</name>
</gene>
<comment type="caution">
    <text evidence="3">The sequence shown here is derived from an EMBL/GenBank/DDBJ whole genome shotgun (WGS) entry which is preliminary data.</text>
</comment>
<keyword evidence="2" id="KW-0732">Signal</keyword>
<evidence type="ECO:0000313" key="3">
    <source>
        <dbReference type="EMBL" id="KAI0296338.1"/>
    </source>
</evidence>
<proteinExistence type="predicted"/>
<evidence type="ECO:0000256" key="2">
    <source>
        <dbReference type="SAM" id="SignalP"/>
    </source>
</evidence>
<keyword evidence="4" id="KW-1185">Reference proteome</keyword>
<dbReference type="EMBL" id="WTXG01000049">
    <property type="protein sequence ID" value="KAI0296338.1"/>
    <property type="molecule type" value="Genomic_DNA"/>
</dbReference>
<feature type="signal peptide" evidence="2">
    <location>
        <begin position="1"/>
        <end position="21"/>
    </location>
</feature>
<keyword evidence="1" id="KW-0812">Transmembrane</keyword>
<reference evidence="3" key="1">
    <citation type="journal article" date="2022" name="New Phytol.">
        <title>Evolutionary transition to the ectomycorrhizal habit in the genomes of a hyperdiverse lineage of mushroom-forming fungi.</title>
        <authorList>
            <person name="Looney B."/>
            <person name="Miyauchi S."/>
            <person name="Morin E."/>
            <person name="Drula E."/>
            <person name="Courty P.E."/>
            <person name="Kohler A."/>
            <person name="Kuo A."/>
            <person name="LaButti K."/>
            <person name="Pangilinan J."/>
            <person name="Lipzen A."/>
            <person name="Riley R."/>
            <person name="Andreopoulos W."/>
            <person name="He G."/>
            <person name="Johnson J."/>
            <person name="Nolan M."/>
            <person name="Tritt A."/>
            <person name="Barry K.W."/>
            <person name="Grigoriev I.V."/>
            <person name="Nagy L.G."/>
            <person name="Hibbett D."/>
            <person name="Henrissat B."/>
            <person name="Matheny P.B."/>
            <person name="Labbe J."/>
            <person name="Martin F.M."/>
        </authorList>
    </citation>
    <scope>NUCLEOTIDE SEQUENCE</scope>
    <source>
        <strain evidence="3">BPL690</strain>
    </source>
</reference>
<feature type="chain" id="PRO_5042176847" description="Transmembrane protein" evidence="2">
    <location>
        <begin position="22"/>
        <end position="205"/>
    </location>
</feature>
<feature type="transmembrane region" description="Helical" evidence="1">
    <location>
        <begin position="179"/>
        <end position="203"/>
    </location>
</feature>
<protein>
    <recommendedName>
        <fullName evidence="5">Transmembrane protein</fullName>
    </recommendedName>
</protein>
<keyword evidence="1" id="KW-0472">Membrane</keyword>
<evidence type="ECO:0000313" key="4">
    <source>
        <dbReference type="Proteomes" id="UP001203297"/>
    </source>
</evidence>
<accession>A0AAD4LZX4</accession>
<evidence type="ECO:0008006" key="5">
    <source>
        <dbReference type="Google" id="ProtNLM"/>
    </source>
</evidence>
<sequence>MLSFTKVITLAAVAFGALTQAVPLAQRETGIQARVPGDVSPASHPTIVSVFADLTVDLDVELCALTHVTRENSTVVDVEPIVVKVDAILKKAVVAVEALVDISAEDSCKDKDGVLVNIEVLVAVIVDVVLAVVVALKAVLVVCVDLKAVVAILARVVVTLLVLIRAVLKICVEVYGEEIAVRVQAFLGAGICAYVFAAVNVAISL</sequence>
<feature type="transmembrane region" description="Helical" evidence="1">
    <location>
        <begin position="148"/>
        <end position="167"/>
    </location>
</feature>
<dbReference type="Proteomes" id="UP001203297">
    <property type="component" value="Unassembled WGS sequence"/>
</dbReference>
<dbReference type="AlphaFoldDB" id="A0AAD4LZX4"/>